<evidence type="ECO:0000256" key="1">
    <source>
        <dbReference type="ARBA" id="ARBA00004141"/>
    </source>
</evidence>
<gene>
    <name evidence="6" type="ORF">PSM7751_00979</name>
</gene>
<dbReference type="Gene3D" id="1.20.1550.10">
    <property type="entry name" value="DsbB-like"/>
    <property type="match status" value="1"/>
</dbReference>
<reference evidence="7" key="1">
    <citation type="submission" date="2017-03" db="EMBL/GenBank/DDBJ databases">
        <authorList>
            <person name="Rodrigo-Torres L."/>
            <person name="Arahal R.D."/>
            <person name="Lucena T."/>
        </authorList>
    </citation>
    <scope>NUCLEOTIDE SEQUENCE [LARGE SCALE GENOMIC DNA]</scope>
    <source>
        <strain evidence="7">CECT 7751</strain>
    </source>
</reference>
<dbReference type="InterPro" id="IPR023380">
    <property type="entry name" value="DsbB-like_sf"/>
</dbReference>
<keyword evidence="4 5" id="KW-0472">Membrane</keyword>
<dbReference type="OrthoDB" id="9808637at2"/>
<organism evidence="6 7">
    <name type="scientific">Pseudooceanicola marinus</name>
    <dbReference type="NCBI Taxonomy" id="396013"/>
    <lineage>
        <taxon>Bacteria</taxon>
        <taxon>Pseudomonadati</taxon>
        <taxon>Pseudomonadota</taxon>
        <taxon>Alphaproteobacteria</taxon>
        <taxon>Rhodobacterales</taxon>
        <taxon>Paracoccaceae</taxon>
        <taxon>Pseudooceanicola</taxon>
    </lineage>
</organism>
<name>A0A1X6YQU0_9RHOB</name>
<protein>
    <submittedName>
        <fullName evidence="6">Disulfide bond formation protein B</fullName>
    </submittedName>
</protein>
<accession>A0A1X6YQU0</accession>
<dbReference type="GO" id="GO:0015035">
    <property type="term" value="F:protein-disulfide reductase activity"/>
    <property type="evidence" value="ECO:0007669"/>
    <property type="project" value="InterPro"/>
</dbReference>
<keyword evidence="7" id="KW-1185">Reference proteome</keyword>
<dbReference type="Pfam" id="PF02600">
    <property type="entry name" value="DsbB"/>
    <property type="match status" value="1"/>
</dbReference>
<feature type="transmembrane region" description="Helical" evidence="5">
    <location>
        <begin position="60"/>
        <end position="78"/>
    </location>
</feature>
<dbReference type="EMBL" id="FWFN01000002">
    <property type="protein sequence ID" value="SLN26706.1"/>
    <property type="molecule type" value="Genomic_DNA"/>
</dbReference>
<dbReference type="GO" id="GO:0006457">
    <property type="term" value="P:protein folding"/>
    <property type="evidence" value="ECO:0007669"/>
    <property type="project" value="InterPro"/>
</dbReference>
<feature type="transmembrane region" description="Helical" evidence="5">
    <location>
        <begin position="39"/>
        <end position="55"/>
    </location>
</feature>
<dbReference type="Proteomes" id="UP000193963">
    <property type="component" value="Unassembled WGS sequence"/>
</dbReference>
<dbReference type="InterPro" id="IPR003752">
    <property type="entry name" value="DiS_bond_form_DsbB/BdbC"/>
</dbReference>
<evidence type="ECO:0000313" key="7">
    <source>
        <dbReference type="Proteomes" id="UP000193963"/>
    </source>
</evidence>
<evidence type="ECO:0000256" key="2">
    <source>
        <dbReference type="ARBA" id="ARBA00022692"/>
    </source>
</evidence>
<dbReference type="PIRSF" id="PIRSF033913">
    <property type="entry name" value="S-S_format_DsbB"/>
    <property type="match status" value="1"/>
</dbReference>
<evidence type="ECO:0000256" key="3">
    <source>
        <dbReference type="ARBA" id="ARBA00022989"/>
    </source>
</evidence>
<evidence type="ECO:0000256" key="5">
    <source>
        <dbReference type="SAM" id="Phobius"/>
    </source>
</evidence>
<keyword evidence="2 5" id="KW-0812">Transmembrane</keyword>
<evidence type="ECO:0000313" key="6">
    <source>
        <dbReference type="EMBL" id="SLN26706.1"/>
    </source>
</evidence>
<dbReference type="GO" id="GO:0016020">
    <property type="term" value="C:membrane"/>
    <property type="evidence" value="ECO:0007669"/>
    <property type="project" value="UniProtKB-SubCell"/>
</dbReference>
<sequence length="152" mass="16078">MTFKMRSALAGAGSAALLLGAWGSQYIGGLAPCHLCLVQRWPHAIAVLIALAAVATGQRFLALLGALAALATAIVGIYHTGVERDIFEGPTTCTSGSAGALTPDQMFDQIMNAPLIRCDEVAFEFLSLSMASWNALLSLCLVGVWLWAWRRG</sequence>
<dbReference type="AlphaFoldDB" id="A0A1X6YQU0"/>
<proteinExistence type="predicted"/>
<comment type="subcellular location">
    <subcellularLocation>
        <location evidence="1">Membrane</location>
        <topology evidence="1">Multi-pass membrane protein</topology>
    </subcellularLocation>
</comment>
<keyword evidence="3 5" id="KW-1133">Transmembrane helix</keyword>
<evidence type="ECO:0000256" key="4">
    <source>
        <dbReference type="ARBA" id="ARBA00023136"/>
    </source>
</evidence>
<dbReference type="SUPFAM" id="SSF158442">
    <property type="entry name" value="DsbB-like"/>
    <property type="match status" value="1"/>
</dbReference>
<dbReference type="InterPro" id="IPR024199">
    <property type="entry name" value="Uncharacterised_DsbB"/>
</dbReference>
<feature type="transmembrane region" description="Helical" evidence="5">
    <location>
        <begin position="131"/>
        <end position="149"/>
    </location>
</feature>